<evidence type="ECO:0000313" key="2">
    <source>
        <dbReference type="Proteomes" id="UP000243423"/>
    </source>
</evidence>
<keyword evidence="1" id="KW-0542">Nucleomorph</keyword>
<gene>
    <name evidence="1" type="ORF">CPARA_3gp436</name>
</gene>
<organism evidence="1 2">
    <name type="scientific">Cryptomonas paramaecium</name>
    <dbReference type="NCBI Taxonomy" id="2898"/>
    <lineage>
        <taxon>Eukaryota</taxon>
        <taxon>Cryptophyceae</taxon>
        <taxon>Cryptomonadales</taxon>
        <taxon>Cryptomonadaceae</taxon>
        <taxon>Cryptomonas</taxon>
    </lineage>
</organism>
<dbReference type="AlphaFoldDB" id="F2HIH0"/>
<dbReference type="RefSeq" id="XP_003239992.1">
    <property type="nucleotide sequence ID" value="XM_003239944.1"/>
</dbReference>
<sequence length="363" mass="44901">MNKLIFFLVRYFFLIKSFGKIIISCFQMISYYNLKFDQIKLKFDECLVQKLYFFFKHQICNKKQFMKRIYQLFITKKDFVVEFSVKKFFGLFYLPNFQQISTFKDTTKNLSIKIVSLFFLFFFFREKNKYTFFFKKISNFCVLIEKYIETCHLKFRVNQKNFFFLCEFVYFFFHKNINVLIEYMKYLKCQKYFTNNIVYNLKYSLFFNLTQNKKCYKHFTIIPFSKVKQNVNRKIFLSISKYRLFLYANKSVSIYRLFEIGIELRILWFNLQLCGIAFFTSKDIFSDSNIFFLLKKKIPKFENRFFNFFFYFKQKMLILKKNNSILKKISLEKSLNKRKFQMKLYEIKNMETDFIEILNKINT</sequence>
<proteinExistence type="predicted"/>
<geneLocation type="nucleomorph" evidence="1"/>
<dbReference type="Proteomes" id="UP000243423">
    <property type="component" value="Nucleomorph 3"/>
</dbReference>
<name>F2HIH0_9CRYP</name>
<dbReference type="EMBL" id="CP002174">
    <property type="protein sequence ID" value="AEA39094.1"/>
    <property type="molecule type" value="Genomic_DNA"/>
</dbReference>
<dbReference type="GeneID" id="10447351"/>
<reference evidence="1 2" key="1">
    <citation type="journal article" date="2011" name="Genome Biol. Evol.">
        <title>Complete nucleomorph genome sequence of the nonphotosynthetic alga Cryptomonas paramecium reveals a core nucleomorph gene set.</title>
        <authorList>
            <person name="Tanifuji G."/>
            <person name="Onodera N.T."/>
            <person name="Wheeler T.J."/>
            <person name="Dlutek M."/>
            <person name="Donaher N."/>
            <person name="Archibald J.M."/>
        </authorList>
    </citation>
    <scope>NUCLEOTIDE SEQUENCE [LARGE SCALE GENOMIC DNA]</scope>
    <source>
        <strain evidence="1 2">CCAP977/2A</strain>
    </source>
</reference>
<protein>
    <submittedName>
        <fullName evidence="1">Uncharacterized protein</fullName>
    </submittedName>
</protein>
<evidence type="ECO:0000313" key="1">
    <source>
        <dbReference type="EMBL" id="AEA39094.1"/>
    </source>
</evidence>
<accession>F2HIH0</accession>